<feature type="binding site" evidence="4 6">
    <location>
        <begin position="2"/>
        <end position="3"/>
    </location>
    <ligand>
        <name>substrate</name>
    </ligand>
</feature>
<comment type="subunit">
    <text evidence="4">Homodimer.</text>
</comment>
<evidence type="ECO:0000256" key="5">
    <source>
        <dbReference type="PIRSR" id="PIRSR037599-1"/>
    </source>
</evidence>
<dbReference type="RefSeq" id="WP_090137377.1">
    <property type="nucleotide sequence ID" value="NZ_FMBC01000041.1"/>
</dbReference>
<dbReference type="PANTHER" id="PTHR43046">
    <property type="entry name" value="GDP-MANNOSE MANNOSYL HYDROLASE"/>
    <property type="match status" value="1"/>
</dbReference>
<accession>A0A1C4FQS2</accession>
<dbReference type="GO" id="GO:0030145">
    <property type="term" value="F:manganese ion binding"/>
    <property type="evidence" value="ECO:0007669"/>
    <property type="project" value="InterPro"/>
</dbReference>
<dbReference type="PIRSF" id="PIRSF037599">
    <property type="entry name" value="GDPMH"/>
    <property type="match status" value="1"/>
</dbReference>
<dbReference type="PROSITE" id="PS51462">
    <property type="entry name" value="NUDIX"/>
    <property type="match status" value="1"/>
</dbReference>
<dbReference type="SUPFAM" id="SSF55811">
    <property type="entry name" value="Nudix"/>
    <property type="match status" value="1"/>
</dbReference>
<evidence type="ECO:0000313" key="10">
    <source>
        <dbReference type="EMBL" id="SCC58367.1"/>
    </source>
</evidence>
<feature type="domain" description="Nudix hydrolase" evidence="9">
    <location>
        <begin position="13"/>
        <end position="153"/>
    </location>
</feature>
<evidence type="ECO:0000256" key="4">
    <source>
        <dbReference type="HAMAP-Rule" id="MF_00941"/>
    </source>
</evidence>
<reference evidence="11" key="1">
    <citation type="submission" date="2016-08" db="EMBL/GenBank/DDBJ databases">
        <authorList>
            <person name="Varghese N."/>
            <person name="Submissions Spin"/>
        </authorList>
    </citation>
    <scope>NUCLEOTIDE SEQUENCE [LARGE SCALE GENOMIC DNA]</scope>
    <source>
        <strain evidence="11">REICA_142</strain>
    </source>
</reference>
<dbReference type="OrthoDB" id="542521at2"/>
<comment type="function">
    <text evidence="4">Hydrolyzes GDP-mannose.</text>
</comment>
<evidence type="ECO:0000259" key="9">
    <source>
        <dbReference type="PROSITE" id="PS51462"/>
    </source>
</evidence>
<dbReference type="Gene3D" id="3.90.79.10">
    <property type="entry name" value="Nucleoside Triphosphate Pyrophosphohydrolase"/>
    <property type="match status" value="1"/>
</dbReference>
<protein>
    <recommendedName>
        <fullName evidence="4">GDP-mannose mannosyl hydrolase</fullName>
        <shortName evidence="4">GDPMH</shortName>
        <ecNumber evidence="4">3.6.1.-</ecNumber>
    </recommendedName>
</protein>
<dbReference type="InterPro" id="IPR000086">
    <property type="entry name" value="NUDIX_hydrolase_dom"/>
</dbReference>
<feature type="binding site" evidence="4 6">
    <location>
        <position position="8"/>
    </location>
    <ligand>
        <name>substrate</name>
    </ligand>
</feature>
<proteinExistence type="inferred from homology"/>
<gene>
    <name evidence="4" type="primary">gmm</name>
    <name evidence="10" type="ORF">GA0061070_104117</name>
</gene>
<dbReference type="Proteomes" id="UP000198515">
    <property type="component" value="Unassembled WGS sequence"/>
</dbReference>
<keyword evidence="3 4" id="KW-0460">Magnesium</keyword>
<comment type="cofactor">
    <cofactor evidence="4 7">
        <name>Mg(2+)</name>
        <dbReference type="ChEBI" id="CHEBI:18420"/>
    </cofactor>
    <text evidence="4 7">Binds 1 Mg(2+) ion per subunit.</text>
</comment>
<keyword evidence="11" id="KW-1185">Reference proteome</keyword>
<evidence type="ECO:0000256" key="1">
    <source>
        <dbReference type="ARBA" id="ARBA00022723"/>
    </source>
</evidence>
<dbReference type="NCBIfam" id="NF011963">
    <property type="entry name" value="PRK15434.1"/>
    <property type="match status" value="1"/>
</dbReference>
<organism evidence="10 11">
    <name type="scientific">Kosakonia oryziphila</name>
    <dbReference type="NCBI Taxonomy" id="1005667"/>
    <lineage>
        <taxon>Bacteria</taxon>
        <taxon>Pseudomonadati</taxon>
        <taxon>Pseudomonadota</taxon>
        <taxon>Gammaproteobacteria</taxon>
        <taxon>Enterobacterales</taxon>
        <taxon>Enterobacteriaceae</taxon>
        <taxon>Kosakonia</taxon>
    </lineage>
</organism>
<evidence type="ECO:0000256" key="8">
    <source>
        <dbReference type="PIRSR" id="PIRSR037599-4"/>
    </source>
</evidence>
<keyword evidence="1 4" id="KW-0479">Metal-binding</keyword>
<evidence type="ECO:0000313" key="11">
    <source>
        <dbReference type="Proteomes" id="UP000198515"/>
    </source>
</evidence>
<feature type="short sequence motif" description="Nudix box" evidence="8">
    <location>
        <begin position="50"/>
        <end position="71"/>
    </location>
</feature>
<dbReference type="InterPro" id="IPR028613">
    <property type="entry name" value="GDPMH_Gmm"/>
</dbReference>
<evidence type="ECO:0000256" key="6">
    <source>
        <dbReference type="PIRSR" id="PIRSR037599-2"/>
    </source>
</evidence>
<feature type="site" description="Critical for catalysis" evidence="5">
    <location>
        <position position="123"/>
    </location>
</feature>
<comment type="catalytic activity">
    <reaction evidence="4">
        <text>GDP-alpha-D-mannose + H2O = D-mannose + GDP + H(+)</text>
        <dbReference type="Rhea" id="RHEA:28102"/>
        <dbReference type="ChEBI" id="CHEBI:4208"/>
        <dbReference type="ChEBI" id="CHEBI:15377"/>
        <dbReference type="ChEBI" id="CHEBI:15378"/>
        <dbReference type="ChEBI" id="CHEBI:57527"/>
        <dbReference type="ChEBI" id="CHEBI:58189"/>
    </reaction>
</comment>
<comment type="similarity">
    <text evidence="4">Belongs to the Nudix hydrolase family.</text>
</comment>
<dbReference type="GO" id="GO:0008727">
    <property type="term" value="F:GDP-mannose mannosyl hydrolase activity"/>
    <property type="evidence" value="ECO:0007669"/>
    <property type="project" value="UniProtKB-UniRule"/>
</dbReference>
<evidence type="ECO:0000256" key="2">
    <source>
        <dbReference type="ARBA" id="ARBA00022801"/>
    </source>
</evidence>
<dbReference type="CDD" id="cd03430">
    <property type="entry name" value="NUDIX_GDPMH_NudD"/>
    <property type="match status" value="1"/>
</dbReference>
<dbReference type="PANTHER" id="PTHR43046:SF12">
    <property type="entry name" value="GDP-MANNOSE MANNOSYL HYDROLASE"/>
    <property type="match status" value="1"/>
</dbReference>
<feature type="binding site" evidence="4 7">
    <location>
        <position position="122"/>
    </location>
    <ligand>
        <name>Mg(2+)</name>
        <dbReference type="ChEBI" id="CHEBI:18420"/>
    </ligand>
</feature>
<dbReference type="InterPro" id="IPR033715">
    <property type="entry name" value="GDPMH"/>
</dbReference>
<dbReference type="GO" id="GO:0000287">
    <property type="term" value="F:magnesium ion binding"/>
    <property type="evidence" value="ECO:0007669"/>
    <property type="project" value="UniProtKB-UniRule"/>
</dbReference>
<evidence type="ECO:0000256" key="7">
    <source>
        <dbReference type="PIRSR" id="PIRSR037599-3"/>
    </source>
</evidence>
<dbReference type="Pfam" id="PF00293">
    <property type="entry name" value="NUDIX"/>
    <property type="match status" value="1"/>
</dbReference>
<feature type="binding site" evidence="4 7">
    <location>
        <position position="49"/>
    </location>
    <ligand>
        <name>Mg(2+)</name>
        <dbReference type="ChEBI" id="CHEBI:18420"/>
    </ligand>
</feature>
<evidence type="ECO:0000256" key="3">
    <source>
        <dbReference type="ARBA" id="ARBA00022842"/>
    </source>
</evidence>
<dbReference type="HAMAP" id="MF_00941">
    <property type="entry name" value="GDPMH_gmm"/>
    <property type="match status" value="1"/>
</dbReference>
<dbReference type="EC" id="3.6.1.-" evidence="4"/>
<sequence>MFLGQEMFATVVRATPLISLDFIVENASGACLLGKRLNRPAQGWWFVPGGRIQKDETLQVAFERLTETELGLRLPLSAGQFYGVWQHFYDNNFSEADFSTHYVVLGFRLKVNQADLRLPDSQHGAYRWLTPESLLASDDVHDNTRAYFLAERQVGVPGL</sequence>
<name>A0A1C4FQS2_9ENTR</name>
<keyword evidence="2 4" id="KW-0378">Hydrolase</keyword>
<dbReference type="InterPro" id="IPR015797">
    <property type="entry name" value="NUDIX_hydrolase-like_dom_sf"/>
</dbReference>
<feature type="binding site" evidence="4 6">
    <location>
        <position position="36"/>
    </location>
    <ligand>
        <name>substrate</name>
    </ligand>
</feature>
<dbReference type="AlphaFoldDB" id="A0A1C4FQS2"/>
<dbReference type="EMBL" id="FMBC01000041">
    <property type="protein sequence ID" value="SCC58367.1"/>
    <property type="molecule type" value="Genomic_DNA"/>
</dbReference>
<feature type="binding site" evidence="4 7">
    <location>
        <position position="69"/>
    </location>
    <ligand>
        <name>Mg(2+)</name>
        <dbReference type="ChEBI" id="CHEBI:18420"/>
    </ligand>
</feature>